<gene>
    <name evidence="2" type="ORF">RIF29_02064</name>
</gene>
<accession>A0AAN9IZD4</accession>
<keyword evidence="3" id="KW-1185">Reference proteome</keyword>
<feature type="compositionally biased region" description="Polar residues" evidence="1">
    <location>
        <begin position="107"/>
        <end position="139"/>
    </location>
</feature>
<feature type="region of interest" description="Disordered" evidence="1">
    <location>
        <begin position="60"/>
        <end position="141"/>
    </location>
</feature>
<proteinExistence type="predicted"/>
<evidence type="ECO:0000313" key="3">
    <source>
        <dbReference type="Proteomes" id="UP001372338"/>
    </source>
</evidence>
<organism evidence="2 3">
    <name type="scientific">Crotalaria pallida</name>
    <name type="common">Smooth rattlebox</name>
    <name type="synonym">Crotalaria striata</name>
    <dbReference type="NCBI Taxonomy" id="3830"/>
    <lineage>
        <taxon>Eukaryota</taxon>
        <taxon>Viridiplantae</taxon>
        <taxon>Streptophyta</taxon>
        <taxon>Embryophyta</taxon>
        <taxon>Tracheophyta</taxon>
        <taxon>Spermatophyta</taxon>
        <taxon>Magnoliopsida</taxon>
        <taxon>eudicotyledons</taxon>
        <taxon>Gunneridae</taxon>
        <taxon>Pentapetalae</taxon>
        <taxon>rosids</taxon>
        <taxon>fabids</taxon>
        <taxon>Fabales</taxon>
        <taxon>Fabaceae</taxon>
        <taxon>Papilionoideae</taxon>
        <taxon>50 kb inversion clade</taxon>
        <taxon>genistoids sensu lato</taxon>
        <taxon>core genistoids</taxon>
        <taxon>Crotalarieae</taxon>
        <taxon>Crotalaria</taxon>
    </lineage>
</organism>
<evidence type="ECO:0000313" key="2">
    <source>
        <dbReference type="EMBL" id="KAK7288598.1"/>
    </source>
</evidence>
<sequence length="502" mass="54346">METWQILLSSSSSSSLQNRISNLSFSVPSFKPHLSPLAVSNTVFFLRPRLQHWKRHLSNRNIKMDHQNPNNTPDGSGDMPLKRKRGRPRKYPRPDAEENSYMLFGQNKKQNPGSGEQTSLPPGYSGNQQLQRDQENGSSDAKVGQVVYGVIEAVFDAGYLLNVRVGDSDTTLRGLVFKPGCYIPISPENDVAPGAPIIQRKEVPFSSGTTQVQTPLSKDRNEQHVIHRHETFAMNGSPTVPQVPRGAVSPINLVASSGKNVSSSSGQTTHQQPGVNMVPVLLQHNNSSNGVPIPNQPSQKVMTQISLGSGAIASKETVVDANQAITYHTQTSLNMLSSSMPSGVVPHSQPSSNVLNVDGANSMRVPSLPYGHLVTKIVKRAEPPSEAMDTDADNSMPVDKIPAKDSISGQEDKANDTDQSTLNNPLHAVQSHPHENSASAPKTSDYPKTGKITELLQILQDNKIENQTCKAAELEAGNKLDDARNLGTELEDGGSIQSTEPF</sequence>
<dbReference type="InterPro" id="IPR045881">
    <property type="entry name" value="MNM1-like"/>
</dbReference>
<feature type="region of interest" description="Disordered" evidence="1">
    <location>
        <begin position="474"/>
        <end position="502"/>
    </location>
</feature>
<dbReference type="Proteomes" id="UP001372338">
    <property type="component" value="Unassembled WGS sequence"/>
</dbReference>
<feature type="compositionally biased region" description="Basic residues" evidence="1">
    <location>
        <begin position="82"/>
        <end position="91"/>
    </location>
</feature>
<evidence type="ECO:0000256" key="1">
    <source>
        <dbReference type="SAM" id="MobiDB-lite"/>
    </source>
</evidence>
<protein>
    <submittedName>
        <fullName evidence="2">Uncharacterized protein</fullName>
    </submittedName>
</protein>
<comment type="caution">
    <text evidence="2">The sequence shown here is derived from an EMBL/GenBank/DDBJ whole genome shotgun (WGS) entry which is preliminary data.</text>
</comment>
<reference evidence="2 3" key="1">
    <citation type="submission" date="2024-01" db="EMBL/GenBank/DDBJ databases">
        <title>The genomes of 5 underutilized Papilionoideae crops provide insights into root nodulation and disease resistanc.</title>
        <authorList>
            <person name="Yuan L."/>
        </authorList>
    </citation>
    <scope>NUCLEOTIDE SEQUENCE [LARGE SCALE GENOMIC DNA]</scope>
    <source>
        <strain evidence="2">ZHUSHIDOU_FW_LH</strain>
        <tissue evidence="2">Leaf</tissue>
    </source>
</reference>
<dbReference type="AlphaFoldDB" id="A0AAN9IZD4"/>
<dbReference type="EMBL" id="JAYWIO010000001">
    <property type="protein sequence ID" value="KAK7288598.1"/>
    <property type="molecule type" value="Genomic_DNA"/>
</dbReference>
<feature type="region of interest" description="Disordered" evidence="1">
    <location>
        <begin position="381"/>
        <end position="448"/>
    </location>
</feature>
<feature type="compositionally biased region" description="Basic and acidic residues" evidence="1">
    <location>
        <begin position="474"/>
        <end position="484"/>
    </location>
</feature>
<name>A0AAN9IZD4_CROPI</name>
<dbReference type="PANTHER" id="PTHR34682">
    <property type="entry name" value="AT HOOK MOTIF-CONTAINING PROTEIN"/>
    <property type="match status" value="1"/>
</dbReference>
<dbReference type="PANTHER" id="PTHR34682:SF1">
    <property type="entry name" value="PROTEIN METABOLIC NETWORK MODULATOR 1"/>
    <property type="match status" value="1"/>
</dbReference>